<feature type="compositionally biased region" description="Basic residues" evidence="1">
    <location>
        <begin position="326"/>
        <end position="338"/>
    </location>
</feature>
<feature type="compositionally biased region" description="Low complexity" evidence="1">
    <location>
        <begin position="458"/>
        <end position="469"/>
    </location>
</feature>
<keyword evidence="2" id="KW-0812">Transmembrane</keyword>
<accession>A0AAD5UUQ5</accession>
<sequence>MSTQRLPRPGMQEIKLFLYTSIKSFLSNHILFLHAAFVIVACSAIYSFCLFWAAFHQYLSPASESKLCEPTLPQIIPADVSIILDDEEQHESTQSSQAASCGTHDITEEVRRLPAPQEPIPSGIPTQAPVTQPKETRPDTSETMPPSVPSRPRLDTARLQRRIDSVKSSAAFTTSSHDSQLVSNVVQVGIPSVLCRLPGQFGLGILPPMIPSTSTPHGPSSLLIETLQANHARRNILRRNSGSYFAPRLNSGPRLSSIVPILPPTPAFWAPRPVVPTPVLQAPKDRSTSSNTNQVPHSQSTSASQTAPRTIHPLPPKPRTSMPSRQRSKSKARSKVKAKTQSNDNVSRAEQPSDAFAITTTIDAAHPVIQKDQLKTIFEDAQVDATHEDPKPSANSPNLGPTKTAQEPAKEEWEESFDNALSVLCPTVPTLVPDLDTTTLSPILQTPPAEPATRRFASSSSSSSPSGPGLAAHLGQESPMFARPQNKSAVLTCPPHIRSPLTPVVRSSIDSKSDESPTHSSITPGWALNHGPVKEPVAVPQPVPKWRGRVGGRFGA</sequence>
<feature type="region of interest" description="Disordered" evidence="1">
    <location>
        <begin position="385"/>
        <end position="415"/>
    </location>
</feature>
<dbReference type="AlphaFoldDB" id="A0AAD5UUQ5"/>
<keyword evidence="2" id="KW-0472">Membrane</keyword>
<name>A0AAD5UUQ5_9APHY</name>
<protein>
    <recommendedName>
        <fullName evidence="5">Transmembrane protein</fullName>
    </recommendedName>
</protein>
<dbReference type="EMBL" id="JANAWD010000539">
    <property type="protein sequence ID" value="KAJ3478085.1"/>
    <property type="molecule type" value="Genomic_DNA"/>
</dbReference>
<feature type="transmembrane region" description="Helical" evidence="2">
    <location>
        <begin position="31"/>
        <end position="55"/>
    </location>
</feature>
<evidence type="ECO:0000256" key="2">
    <source>
        <dbReference type="SAM" id="Phobius"/>
    </source>
</evidence>
<evidence type="ECO:0000256" key="1">
    <source>
        <dbReference type="SAM" id="MobiDB-lite"/>
    </source>
</evidence>
<reference evidence="3" key="1">
    <citation type="submission" date="2022-07" db="EMBL/GenBank/DDBJ databases">
        <title>Genome Sequence of Physisporinus lineatus.</title>
        <authorList>
            <person name="Buettner E."/>
        </authorList>
    </citation>
    <scope>NUCLEOTIDE SEQUENCE</scope>
    <source>
        <strain evidence="3">VT162</strain>
    </source>
</reference>
<comment type="caution">
    <text evidence="3">The sequence shown here is derived from an EMBL/GenBank/DDBJ whole genome shotgun (WGS) entry which is preliminary data.</text>
</comment>
<feature type="compositionally biased region" description="Polar residues" evidence="1">
    <location>
        <begin position="393"/>
        <end position="405"/>
    </location>
</feature>
<proteinExistence type="predicted"/>
<feature type="compositionally biased region" description="Polar residues" evidence="1">
    <location>
        <begin position="288"/>
        <end position="308"/>
    </location>
</feature>
<feature type="region of interest" description="Disordered" evidence="1">
    <location>
        <begin position="279"/>
        <end position="351"/>
    </location>
</feature>
<evidence type="ECO:0000313" key="3">
    <source>
        <dbReference type="EMBL" id="KAJ3478085.1"/>
    </source>
</evidence>
<evidence type="ECO:0000313" key="4">
    <source>
        <dbReference type="Proteomes" id="UP001212997"/>
    </source>
</evidence>
<keyword evidence="2" id="KW-1133">Transmembrane helix</keyword>
<feature type="region of interest" description="Disordered" evidence="1">
    <location>
        <begin position="114"/>
        <end position="152"/>
    </location>
</feature>
<gene>
    <name evidence="3" type="ORF">NLI96_g10009</name>
</gene>
<dbReference type="Proteomes" id="UP001212997">
    <property type="component" value="Unassembled WGS sequence"/>
</dbReference>
<keyword evidence="4" id="KW-1185">Reference proteome</keyword>
<organism evidence="3 4">
    <name type="scientific">Meripilus lineatus</name>
    <dbReference type="NCBI Taxonomy" id="2056292"/>
    <lineage>
        <taxon>Eukaryota</taxon>
        <taxon>Fungi</taxon>
        <taxon>Dikarya</taxon>
        <taxon>Basidiomycota</taxon>
        <taxon>Agaricomycotina</taxon>
        <taxon>Agaricomycetes</taxon>
        <taxon>Polyporales</taxon>
        <taxon>Meripilaceae</taxon>
        <taxon>Meripilus</taxon>
    </lineage>
</organism>
<feature type="region of interest" description="Disordered" evidence="1">
    <location>
        <begin position="506"/>
        <end position="556"/>
    </location>
</feature>
<feature type="region of interest" description="Disordered" evidence="1">
    <location>
        <begin position="439"/>
        <end position="474"/>
    </location>
</feature>
<feature type="compositionally biased region" description="Polar residues" evidence="1">
    <location>
        <begin position="340"/>
        <end position="350"/>
    </location>
</feature>
<evidence type="ECO:0008006" key="5">
    <source>
        <dbReference type="Google" id="ProtNLM"/>
    </source>
</evidence>